<proteinExistence type="predicted"/>
<dbReference type="EMBL" id="CAKOGP040000252">
    <property type="protein sequence ID" value="CAJ1933231.1"/>
    <property type="molecule type" value="Genomic_DNA"/>
</dbReference>
<protein>
    <submittedName>
        <fullName evidence="2">Uncharacterized protein</fullName>
    </submittedName>
</protein>
<accession>A0AAD2FDC5</accession>
<name>A0AAD2FDC5_9STRA</name>
<dbReference type="AlphaFoldDB" id="A0AAD2FDC5"/>
<reference evidence="2" key="1">
    <citation type="submission" date="2023-08" db="EMBL/GenBank/DDBJ databases">
        <authorList>
            <person name="Audoor S."/>
            <person name="Bilcke G."/>
        </authorList>
    </citation>
    <scope>NUCLEOTIDE SEQUENCE</scope>
</reference>
<evidence type="ECO:0000256" key="1">
    <source>
        <dbReference type="SAM" id="MobiDB-lite"/>
    </source>
</evidence>
<comment type="caution">
    <text evidence="2">The sequence shown here is derived from an EMBL/GenBank/DDBJ whole genome shotgun (WGS) entry which is preliminary data.</text>
</comment>
<feature type="region of interest" description="Disordered" evidence="1">
    <location>
        <begin position="1"/>
        <end position="45"/>
    </location>
</feature>
<sequence length="1055" mass="120290">MELPNPYGNPQLTHPFNAYNSRPHGALQHQNQNAGATNEDPMGRQSQTRLPVFKGLQFRASKKGRHCTRPISRPLIQRAVEDISQRAFDPKKDCVICKAVARNQRKPHRKHHPRCEGNTKTRGHSATEVASNRYSAYLKRHFSARMTDPGKEKQLTGGTTPGVDQYLVRTVKKYQRVQTGKVPVMEINSAVASKMLVPTSSPQEVAIFLEKSIAIRLEQPPPNKTVPPAMLALATEIMDQVRHKKPRQIAESMSLPQSQPFKEANARFMAIFGSNNIVYTVPHVMDSRRLINPHFHSIAGSKFIYMDFEVAFPDLELACYQCSSSDLRRERDYWSHHKRLFPVVDDSNEIWCLPFRYQCNCCKHVFSTNEGQFLATLPAFIRNQYPVDPRYADGPQQTHLSKPLTADMEEGMLQFSSAAQFTKKIYRRKNEAFLEKMEDYYSRPNIAGAYPPLQEVVRTYPPSDQDCRNQFKRAQDSVLNPEGMAANDRFERMIQATSIGELLAIDHTFETLKNYRLEGGKAIFTVLNEKGQICTLGIVASQKLQEVDHLLNAMLKRKGMNFNDGKRRGLYTDTWPNSETYWIKRLGPNTNGTLGLFHFNQRVTKHLNPTSPHFHLVKDRFQRSVYRYNQDDMDGLMKAFRDGSIKKQGDGEPYTNKEVDELRLSKNWTRNYTKYLRKEILSGDEVNRNLHEFGVWVQGFLKTTPELIDVFTTSVQKFMDQLENNRLHANHIQDPEGIEMYRGIQPGKRALIPLLVWLSKRPESLLEMFHGLLRHFANGGMRPEVADSLTLRGAAEYNLLREHRVQQMENNGGDVDCCWEFVPGYLRDRPLWYNHARLHFLNVLAITKGIEPPFPHIKAMAPNTGEVFLSKYFSEQKERNTLGKTMDGLCTCKECESSAIQFDTTAASPALNPPGHESVKELSKVGATTAVSPIRRVSHAPQPPSRRLLAVPNGNAPRSVPSTIPNFVFPSSSNLPFFSMNPPYVGVGGGHHPVVRFLPFQATNAMLPFHFLQPNLNQNFCCRPYAQYIFYQMNNGGKKKPGPIPHDKHCLTKKK</sequence>
<organism evidence="2 3">
    <name type="scientific">Cylindrotheca closterium</name>
    <dbReference type="NCBI Taxonomy" id="2856"/>
    <lineage>
        <taxon>Eukaryota</taxon>
        <taxon>Sar</taxon>
        <taxon>Stramenopiles</taxon>
        <taxon>Ochrophyta</taxon>
        <taxon>Bacillariophyta</taxon>
        <taxon>Bacillariophyceae</taxon>
        <taxon>Bacillariophycidae</taxon>
        <taxon>Bacillariales</taxon>
        <taxon>Bacillariaceae</taxon>
        <taxon>Cylindrotheca</taxon>
    </lineage>
</organism>
<feature type="region of interest" description="Disordered" evidence="1">
    <location>
        <begin position="105"/>
        <end position="125"/>
    </location>
</feature>
<keyword evidence="3" id="KW-1185">Reference proteome</keyword>
<evidence type="ECO:0000313" key="3">
    <source>
        <dbReference type="Proteomes" id="UP001295423"/>
    </source>
</evidence>
<feature type="compositionally biased region" description="Polar residues" evidence="1">
    <location>
        <begin position="8"/>
        <end position="20"/>
    </location>
</feature>
<evidence type="ECO:0000313" key="2">
    <source>
        <dbReference type="EMBL" id="CAJ1933231.1"/>
    </source>
</evidence>
<gene>
    <name evidence="2" type="ORF">CYCCA115_LOCUS3219</name>
</gene>
<dbReference type="Proteomes" id="UP001295423">
    <property type="component" value="Unassembled WGS sequence"/>
</dbReference>